<dbReference type="KEGG" id="ceh:CEW89_04235"/>
<dbReference type="Proteomes" id="UP000217935">
    <property type="component" value="Chromosome"/>
</dbReference>
<organism evidence="2 3">
    <name type="scientific">Celeribacter ethanolicus</name>
    <dbReference type="NCBI Taxonomy" id="1758178"/>
    <lineage>
        <taxon>Bacteria</taxon>
        <taxon>Pseudomonadati</taxon>
        <taxon>Pseudomonadota</taxon>
        <taxon>Alphaproteobacteria</taxon>
        <taxon>Rhodobacterales</taxon>
        <taxon>Roseobacteraceae</taxon>
        <taxon>Celeribacter</taxon>
    </lineage>
</organism>
<sequence>MKSLSDCHARSRVALRRSAFRGLAAALALWLASPAEARFQVCNQTFDVVNLAIGQWDYDAWETSGWWTIGPNQCADVIEDDLTARFVYVYARDVFNKTMVSGTTEMCIDPGEFRIRGHEDCLLRGYLSAPFFEIDTRRSERWTFYIQTR</sequence>
<reference evidence="2 3" key="1">
    <citation type="submission" date="2017-06" db="EMBL/GenBank/DDBJ databases">
        <title>Celeribacter sp. TSPH2 complete genome sequence.</title>
        <authorList>
            <person name="Woo J.-H."/>
            <person name="Kim H.-S."/>
        </authorList>
    </citation>
    <scope>NUCLEOTIDE SEQUENCE [LARGE SCALE GENOMIC DNA]</scope>
    <source>
        <strain evidence="2 3">TSPH2</strain>
    </source>
</reference>
<proteinExistence type="predicted"/>
<dbReference type="EMBL" id="CP022196">
    <property type="protein sequence ID" value="ATG46839.1"/>
    <property type="molecule type" value="Genomic_DNA"/>
</dbReference>
<keyword evidence="1" id="KW-0732">Signal</keyword>
<dbReference type="InterPro" id="IPR009380">
    <property type="entry name" value="DUF1036"/>
</dbReference>
<evidence type="ECO:0000256" key="1">
    <source>
        <dbReference type="SAM" id="SignalP"/>
    </source>
</evidence>
<evidence type="ECO:0000313" key="2">
    <source>
        <dbReference type="EMBL" id="ATG46839.1"/>
    </source>
</evidence>
<name>A0A291G8S9_9RHOB</name>
<protein>
    <recommendedName>
        <fullName evidence="4">DUF1036 domain-containing protein</fullName>
    </recommendedName>
</protein>
<dbReference type="STRING" id="1758178.GCA_001550095_02687"/>
<feature type="signal peptide" evidence="1">
    <location>
        <begin position="1"/>
        <end position="37"/>
    </location>
</feature>
<evidence type="ECO:0008006" key="4">
    <source>
        <dbReference type="Google" id="ProtNLM"/>
    </source>
</evidence>
<feature type="chain" id="PRO_5012832570" description="DUF1036 domain-containing protein" evidence="1">
    <location>
        <begin position="38"/>
        <end position="149"/>
    </location>
</feature>
<dbReference type="AlphaFoldDB" id="A0A291G8S9"/>
<accession>A0A291G8S9</accession>
<dbReference type="Pfam" id="PF06282">
    <property type="entry name" value="DUF1036"/>
    <property type="match status" value="1"/>
</dbReference>
<dbReference type="OrthoDB" id="9806840at2"/>
<gene>
    <name evidence="2" type="ORF">CEW89_04235</name>
</gene>
<keyword evidence="3" id="KW-1185">Reference proteome</keyword>
<evidence type="ECO:0000313" key="3">
    <source>
        <dbReference type="Proteomes" id="UP000217935"/>
    </source>
</evidence>